<feature type="domain" description="DUF4372" evidence="1">
    <location>
        <begin position="5"/>
        <end position="67"/>
    </location>
</feature>
<accession>A0A1V6C760</accession>
<dbReference type="Pfam" id="PF14294">
    <property type="entry name" value="DUF4372"/>
    <property type="match status" value="1"/>
</dbReference>
<name>A0A1V6C760_UNCT6</name>
<proteinExistence type="predicted"/>
<reference evidence="2" key="1">
    <citation type="submission" date="2017-02" db="EMBL/GenBank/DDBJ databases">
        <title>Delving into the versatile metabolic prowess of the omnipresent phylum Bacteroidetes.</title>
        <authorList>
            <person name="Nobu M.K."/>
            <person name="Mei R."/>
            <person name="Narihiro T."/>
            <person name="Kuroda K."/>
            <person name="Liu W.-T."/>
        </authorList>
    </citation>
    <scope>NUCLEOTIDE SEQUENCE</scope>
    <source>
        <strain evidence="2">ADurb.Bin131</strain>
    </source>
</reference>
<dbReference type="InterPro" id="IPR025399">
    <property type="entry name" value="DUF4372"/>
</dbReference>
<protein>
    <recommendedName>
        <fullName evidence="1">DUF4372 domain-containing protein</fullName>
    </recommendedName>
</protein>
<gene>
    <name evidence="2" type="ORF">BWX89_01247</name>
</gene>
<organism evidence="2">
    <name type="scientific">candidate division TA06 bacterium ADurb.Bin131</name>
    <dbReference type="NCBI Taxonomy" id="1852827"/>
    <lineage>
        <taxon>Bacteria</taxon>
        <taxon>Bacteria division TA06</taxon>
    </lineage>
</organism>
<sequence>MKYINTILNQLLSILPRYQFEQDVARKQANRYTKHFTAWNQLLVDLYSQITGKKSLRDIEMGLKMHTLLDYRGTIQLFYGDN</sequence>
<evidence type="ECO:0000313" key="2">
    <source>
        <dbReference type="EMBL" id="OQB72660.1"/>
    </source>
</evidence>
<dbReference type="Proteomes" id="UP000485562">
    <property type="component" value="Unassembled WGS sequence"/>
</dbReference>
<evidence type="ECO:0000259" key="1">
    <source>
        <dbReference type="Pfam" id="PF14294"/>
    </source>
</evidence>
<dbReference type="EMBL" id="MWDQ01000118">
    <property type="protein sequence ID" value="OQB72660.1"/>
    <property type="molecule type" value="Genomic_DNA"/>
</dbReference>
<comment type="caution">
    <text evidence="2">The sequence shown here is derived from an EMBL/GenBank/DDBJ whole genome shotgun (WGS) entry which is preliminary data.</text>
</comment>
<dbReference type="AlphaFoldDB" id="A0A1V6C760"/>